<dbReference type="InterPro" id="IPR048443">
    <property type="entry name" value="RqcP2_N"/>
</dbReference>
<dbReference type="InterPro" id="IPR040591">
    <property type="entry name" value="RqcP2_RBD"/>
</dbReference>
<dbReference type="EMBL" id="LWBR01000035">
    <property type="protein sequence ID" value="KZN95745.1"/>
    <property type="molecule type" value="Genomic_DNA"/>
</dbReference>
<evidence type="ECO:0000259" key="2">
    <source>
        <dbReference type="SMART" id="SM00363"/>
    </source>
</evidence>
<dbReference type="Proteomes" id="UP000076476">
    <property type="component" value="Unassembled WGS sequence"/>
</dbReference>
<protein>
    <submittedName>
        <fullName evidence="4">RNA-binding protein</fullName>
    </submittedName>
</protein>
<dbReference type="CDD" id="cd00165">
    <property type="entry name" value="S4"/>
    <property type="match status" value="1"/>
</dbReference>
<gene>
    <name evidence="3" type="ORF">AP3564_16595</name>
    <name evidence="4" type="ORF">AZI98_11755</name>
</gene>
<proteinExistence type="predicted"/>
<evidence type="ECO:0000313" key="3">
    <source>
        <dbReference type="EMBL" id="ASS91635.1"/>
    </source>
</evidence>
<keyword evidence="1" id="KW-0694">RNA-binding</keyword>
<organism evidence="4 5">
    <name type="scientific">Aeribacillus pallidus</name>
    <dbReference type="NCBI Taxonomy" id="33936"/>
    <lineage>
        <taxon>Bacteria</taxon>
        <taxon>Bacillati</taxon>
        <taxon>Bacillota</taxon>
        <taxon>Bacilli</taxon>
        <taxon>Bacillales</taxon>
        <taxon>Bacillaceae</taxon>
        <taxon>Aeribacillus</taxon>
    </lineage>
</organism>
<dbReference type="SMART" id="SM00363">
    <property type="entry name" value="S4"/>
    <property type="match status" value="1"/>
</dbReference>
<dbReference type="AlphaFoldDB" id="A0A165X8F9"/>
<dbReference type="EMBL" id="CP017703">
    <property type="protein sequence ID" value="ASS91635.1"/>
    <property type="molecule type" value="Genomic_DNA"/>
</dbReference>
<dbReference type="KEGG" id="apak:AP3564_16595"/>
<accession>A0A165X8F9</accession>
<dbReference type="Proteomes" id="UP000214606">
    <property type="component" value="Chromosome"/>
</dbReference>
<dbReference type="Pfam" id="PF21278">
    <property type="entry name" value="YlmH_1st"/>
    <property type="match status" value="1"/>
</dbReference>
<dbReference type="Pfam" id="PF17774">
    <property type="entry name" value="YlmH_RBD"/>
    <property type="match status" value="1"/>
</dbReference>
<dbReference type="OrthoDB" id="9812787at2"/>
<dbReference type="PANTHER" id="PTHR13633:SF3">
    <property type="entry name" value="MITOCHONDRIAL TRANSCRIPTION RESCUE FACTOR 1"/>
    <property type="match status" value="1"/>
</dbReference>
<dbReference type="GO" id="GO:0003723">
    <property type="term" value="F:RNA binding"/>
    <property type="evidence" value="ECO:0007669"/>
    <property type="project" value="UniProtKB-KW"/>
</dbReference>
<dbReference type="RefSeq" id="WP_063388480.1">
    <property type="nucleotide sequence ID" value="NZ_CP017703.1"/>
</dbReference>
<dbReference type="Pfam" id="PF01479">
    <property type="entry name" value="S4"/>
    <property type="match status" value="1"/>
</dbReference>
<evidence type="ECO:0000313" key="4">
    <source>
        <dbReference type="EMBL" id="KZN95745.1"/>
    </source>
</evidence>
<dbReference type="Gene3D" id="3.10.290.10">
    <property type="entry name" value="RNA-binding S4 domain"/>
    <property type="match status" value="1"/>
</dbReference>
<name>A0A165X8F9_9BACI</name>
<dbReference type="STRING" id="33936.AZI98_11755"/>
<dbReference type="InterPro" id="IPR012677">
    <property type="entry name" value="Nucleotide-bd_a/b_plait_sf"/>
</dbReference>
<dbReference type="SUPFAM" id="SSF55174">
    <property type="entry name" value="Alpha-L RNA-binding motif"/>
    <property type="match status" value="1"/>
</dbReference>
<reference evidence="3 6" key="2">
    <citation type="submission" date="2016-10" db="EMBL/GenBank/DDBJ databases">
        <title>The whole genome sequencing and assembly of Aeribacillus pallidus KCTC3564 strain.</title>
        <authorList>
            <person name="Lee Y.-J."/>
            <person name="Park M.-K."/>
            <person name="Yi H."/>
            <person name="Bahn Y.-S."/>
            <person name="Kim J.F."/>
            <person name="Lee D.-W."/>
        </authorList>
    </citation>
    <scope>NUCLEOTIDE SEQUENCE [LARGE SCALE GENOMIC DNA]</scope>
    <source>
        <strain evidence="3 6">KCTC3564</strain>
    </source>
</reference>
<feature type="domain" description="RNA-binding S4" evidence="2">
    <location>
        <begin position="182"/>
        <end position="239"/>
    </location>
</feature>
<dbReference type="InterPro" id="IPR002942">
    <property type="entry name" value="S4_RNA-bd"/>
</dbReference>
<accession>A0A164C1F5</accession>
<dbReference type="Gene3D" id="3.30.70.330">
    <property type="match status" value="1"/>
</dbReference>
<evidence type="ECO:0000313" key="6">
    <source>
        <dbReference type="Proteomes" id="UP000214606"/>
    </source>
</evidence>
<evidence type="ECO:0000256" key="1">
    <source>
        <dbReference type="PROSITE-ProRule" id="PRU00182"/>
    </source>
</evidence>
<keyword evidence="5" id="KW-1185">Reference proteome</keyword>
<sequence>MESVYQHFRKEEREFIDKVFGWKQIVTEQYRPKLTDFLDPREQKIIKTLIGENPDVHVQFFGGYKNAERKRAFFYPDYIQPTLDDFSMFAFEIMFPKKFVTLSHREVLGSLMSLGLKRSKFGDIIIHDETVQVMVAQEIANFLQLNWNKIGKISVRLKQIPFEDVFSHEEEMDISLITVSSLRLDAVLANVYHQSRQKIKSLIENSLVKVNWKIVEDAHFEIAEDDVLSVRGFGRSKVLAIEGKTRKDKWRIKIGIQK</sequence>
<dbReference type="InterPro" id="IPR036986">
    <property type="entry name" value="S4_RNA-bd_sf"/>
</dbReference>
<reference evidence="4 5" key="1">
    <citation type="submission" date="2016-04" db="EMBL/GenBank/DDBJ databases">
        <title>Draft genome sequence of Aeribacillus pallidus 8m3 from petroleum reservoir.</title>
        <authorList>
            <person name="Poltaraus A.B."/>
            <person name="Nazina T.N."/>
            <person name="Tourova T.P."/>
            <person name="Malakho S.M."/>
            <person name="Korshunova A.V."/>
            <person name="Sokolova D.S."/>
        </authorList>
    </citation>
    <scope>NUCLEOTIDE SEQUENCE [LARGE SCALE GENOMIC DNA]</scope>
    <source>
        <strain evidence="4 5">8m3</strain>
    </source>
</reference>
<dbReference type="PROSITE" id="PS50889">
    <property type="entry name" value="S4"/>
    <property type="match status" value="1"/>
</dbReference>
<dbReference type="Gene3D" id="3.30.1370.160">
    <property type="match status" value="1"/>
</dbReference>
<dbReference type="PANTHER" id="PTHR13633">
    <property type="entry name" value="MITOCHONDRIAL TRANSCRIPTION RESCUE FACTOR 1"/>
    <property type="match status" value="1"/>
</dbReference>
<evidence type="ECO:0000313" key="5">
    <source>
        <dbReference type="Proteomes" id="UP000076476"/>
    </source>
</evidence>